<dbReference type="Proteomes" id="UP000594961">
    <property type="component" value="Chromosome"/>
</dbReference>
<organism evidence="1 2">
    <name type="scientific">Trueperella pecoris</name>
    <dbReference type="NCBI Taxonomy" id="2733571"/>
    <lineage>
        <taxon>Bacteria</taxon>
        <taxon>Bacillati</taxon>
        <taxon>Actinomycetota</taxon>
        <taxon>Actinomycetes</taxon>
        <taxon>Actinomycetales</taxon>
        <taxon>Actinomycetaceae</taxon>
        <taxon>Trueperella</taxon>
    </lineage>
</organism>
<accession>A0A7M1R0E8</accession>
<gene>
    <name evidence="1" type="ORF">INS90_10215</name>
</gene>
<dbReference type="RefSeq" id="WP_197552931.1">
    <property type="nucleotide sequence ID" value="NZ_CP063212.1"/>
</dbReference>
<sequence>MTTLDPRYDISTTTLAKSDQLNADDLIGGPVTVTVADAYVTGGEQPVEIHLAGYPGRPFKPSKSMRKVIEHAWGRDMRAYVGQWMTLYRDEKVKYAGQEVGGIKISHMSMIGEPIKLALTVTRGKKAPHIVQPLVVTEGDVMTAPTLEALTALWPHADQDALKDAFTTRKTQLQTGQ</sequence>
<dbReference type="EMBL" id="CP063212">
    <property type="protein sequence ID" value="QOR47603.1"/>
    <property type="molecule type" value="Genomic_DNA"/>
</dbReference>
<name>A0A7M1R0E8_9ACTO</name>
<evidence type="ECO:0000313" key="1">
    <source>
        <dbReference type="EMBL" id="QOR47603.1"/>
    </source>
</evidence>
<proteinExistence type="predicted"/>
<protein>
    <submittedName>
        <fullName evidence="1">Uncharacterized protein</fullName>
    </submittedName>
</protein>
<dbReference type="AlphaFoldDB" id="A0A7M1R0E8"/>
<evidence type="ECO:0000313" key="2">
    <source>
        <dbReference type="Proteomes" id="UP000594961"/>
    </source>
</evidence>
<reference evidence="1 2" key="1">
    <citation type="submission" date="2020-10" db="EMBL/GenBank/DDBJ databases">
        <title>Trueperella pecoris sp. nov. isolated from bovine and porcine specimens.</title>
        <authorList>
            <person name="Schoenecker L."/>
            <person name="Schnydrig P."/>
            <person name="Brodard I."/>
            <person name="Thomann A."/>
            <person name="Hemphill A."/>
            <person name="Rodriguez-Campos S."/>
            <person name="Perreten V."/>
            <person name="Jores J."/>
            <person name="Kittl S."/>
        </authorList>
    </citation>
    <scope>NUCLEOTIDE SEQUENCE [LARGE SCALE GENOMIC DNA]</scope>
    <source>
        <strain evidence="1 2">19OD0592</strain>
    </source>
</reference>